<reference evidence="1" key="1">
    <citation type="journal article" date="2015" name="Nature">
        <title>Complex archaea that bridge the gap between prokaryotes and eukaryotes.</title>
        <authorList>
            <person name="Spang A."/>
            <person name="Saw J.H."/>
            <person name="Jorgensen S.L."/>
            <person name="Zaremba-Niedzwiedzka K."/>
            <person name="Martijn J."/>
            <person name="Lind A.E."/>
            <person name="van Eijk R."/>
            <person name="Schleper C."/>
            <person name="Guy L."/>
            <person name="Ettema T.J."/>
        </authorList>
    </citation>
    <scope>NUCLEOTIDE SEQUENCE</scope>
</reference>
<proteinExistence type="predicted"/>
<sequence length="287" mass="32106">MATPEPYVEVNAHLAQGDIYSLRLVAPLADNEVRILRTESGRHGDYAFSGEPSRIFDHDDLIRTLADLPPDERLLPFSRKGGIPLEYVVVFGDLVDFFMVASQTCDVSGVDGNAPKPFAAIVPVVSLAAYLSRERLPIGLENREDADESKWTTVADYVESALDEDLSEIRDDPFVLPERIRTLVKDWNPPQNSKEQRIRGAIRNVLNKVVDPKKKYIYYLPADQKRGVPESFVDFTRLYSVVTAKLNDLAGDRVCTLATPYREDFSGKLGLYLSRIATPAPLTPPKL</sequence>
<dbReference type="EMBL" id="LAZR01023708">
    <property type="protein sequence ID" value="KKL77595.1"/>
    <property type="molecule type" value="Genomic_DNA"/>
</dbReference>
<protein>
    <submittedName>
        <fullName evidence="1">Uncharacterized protein</fullName>
    </submittedName>
</protein>
<dbReference type="AlphaFoldDB" id="A0A0F9H7I5"/>
<evidence type="ECO:0000313" key="1">
    <source>
        <dbReference type="EMBL" id="KKL77595.1"/>
    </source>
</evidence>
<organism evidence="1">
    <name type="scientific">marine sediment metagenome</name>
    <dbReference type="NCBI Taxonomy" id="412755"/>
    <lineage>
        <taxon>unclassified sequences</taxon>
        <taxon>metagenomes</taxon>
        <taxon>ecological metagenomes</taxon>
    </lineage>
</organism>
<comment type="caution">
    <text evidence="1">The sequence shown here is derived from an EMBL/GenBank/DDBJ whole genome shotgun (WGS) entry which is preliminary data.</text>
</comment>
<gene>
    <name evidence="1" type="ORF">LCGC14_2033310</name>
</gene>
<accession>A0A0F9H7I5</accession>
<name>A0A0F9H7I5_9ZZZZ</name>